<evidence type="ECO:0000313" key="3">
    <source>
        <dbReference type="EMBL" id="KAI9274266.1"/>
    </source>
</evidence>
<name>A0AAD5PI45_9FUNG</name>
<protein>
    <submittedName>
        <fullName evidence="3">Uncharacterized protein</fullName>
    </submittedName>
</protein>
<feature type="coiled-coil region" evidence="1">
    <location>
        <begin position="335"/>
        <end position="369"/>
    </location>
</feature>
<feature type="compositionally biased region" description="Basic and acidic residues" evidence="2">
    <location>
        <begin position="404"/>
        <end position="417"/>
    </location>
</feature>
<organism evidence="3 4">
    <name type="scientific">Phascolomyces articulosus</name>
    <dbReference type="NCBI Taxonomy" id="60185"/>
    <lineage>
        <taxon>Eukaryota</taxon>
        <taxon>Fungi</taxon>
        <taxon>Fungi incertae sedis</taxon>
        <taxon>Mucoromycota</taxon>
        <taxon>Mucoromycotina</taxon>
        <taxon>Mucoromycetes</taxon>
        <taxon>Mucorales</taxon>
        <taxon>Lichtheimiaceae</taxon>
        <taxon>Phascolomyces</taxon>
    </lineage>
</organism>
<evidence type="ECO:0000313" key="4">
    <source>
        <dbReference type="Proteomes" id="UP001209540"/>
    </source>
</evidence>
<keyword evidence="4" id="KW-1185">Reference proteome</keyword>
<keyword evidence="1" id="KW-0175">Coiled coil</keyword>
<feature type="compositionally biased region" description="Low complexity" evidence="2">
    <location>
        <begin position="107"/>
        <end position="125"/>
    </location>
</feature>
<feature type="coiled-coil region" evidence="1">
    <location>
        <begin position="421"/>
        <end position="539"/>
    </location>
</feature>
<dbReference type="Proteomes" id="UP001209540">
    <property type="component" value="Unassembled WGS sequence"/>
</dbReference>
<proteinExistence type="predicted"/>
<sequence length="612" mass="70579">MTDFMSSRGPPPAPPPHALTFAEDSAIDYASETDTALNTPTSWTTPDHSISTPHLNNHRWSLSSSWSSTFSRPSSIQNNNKRSSEFFMPRRSISPKKIKSSMHHRTSLPPNSITTPISSSTSTPTNSGKLFSKLAAFAHHSNNNHSTSDVIQEEQDSYFINNINVQYQQQKREDKQQNQSTLPRSRHYNKQKRQQQNRIHRHESIRVQRLLGMVYQFQLSSSKDPSVTENNNEAMSAFCTQMQMYLESWADLKVDKRHVVRQVNSSILSNHRSFPVRSKQQRKRIVGDHFHNYQQKKQNQVSNIPIFNAQDNGDELETRIQQKLDSARKPLITRINELETALTACKYDKNQVEQKLEIVEAKLTTMQATASTTAEHNNDNIEKVYDEKSTSDRLSVVSSEDDQQNNKDTKSPIDDEREKVYQEASIMLTQAQKTITELELKLQSANNLLFEKQRELEHAKIVPKCNCKQTILAERNIKIQDLEATLQQLLDERTHWEQQAAAKYYHEKETFKVQVSRQVRELAGTIAEQESQMDVLEKRRQQDALTINRVESLKRAAEQKCQKRLNEWETEEKGLRMTIATLEAKVVKLEQDTIVLYGKNLKLAHQLGQWAP</sequence>
<reference evidence="3" key="2">
    <citation type="submission" date="2023-02" db="EMBL/GenBank/DDBJ databases">
        <authorList>
            <consortium name="DOE Joint Genome Institute"/>
            <person name="Mondo S.J."/>
            <person name="Chang Y."/>
            <person name="Wang Y."/>
            <person name="Ahrendt S."/>
            <person name="Andreopoulos W."/>
            <person name="Barry K."/>
            <person name="Beard J."/>
            <person name="Benny G.L."/>
            <person name="Blankenship S."/>
            <person name="Bonito G."/>
            <person name="Cuomo C."/>
            <person name="Desiro A."/>
            <person name="Gervers K.A."/>
            <person name="Hundley H."/>
            <person name="Kuo A."/>
            <person name="LaButti K."/>
            <person name="Lang B.F."/>
            <person name="Lipzen A."/>
            <person name="O'Donnell K."/>
            <person name="Pangilinan J."/>
            <person name="Reynolds N."/>
            <person name="Sandor L."/>
            <person name="Smith M.W."/>
            <person name="Tsang A."/>
            <person name="Grigoriev I.V."/>
            <person name="Stajich J.E."/>
            <person name="Spatafora J.W."/>
        </authorList>
    </citation>
    <scope>NUCLEOTIDE SEQUENCE</scope>
    <source>
        <strain evidence="3">RSA 2281</strain>
    </source>
</reference>
<gene>
    <name evidence="3" type="ORF">BDA99DRAFT_497028</name>
</gene>
<feature type="compositionally biased region" description="Basic residues" evidence="2">
    <location>
        <begin position="184"/>
        <end position="203"/>
    </location>
</feature>
<feature type="region of interest" description="Disordered" evidence="2">
    <location>
        <begin position="167"/>
        <end position="203"/>
    </location>
</feature>
<feature type="compositionally biased region" description="Basic residues" evidence="2">
    <location>
        <begin position="97"/>
        <end position="106"/>
    </location>
</feature>
<accession>A0AAD5PI45</accession>
<reference evidence="3" key="1">
    <citation type="journal article" date="2022" name="IScience">
        <title>Evolution of zygomycete secretomes and the origins of terrestrial fungal ecologies.</title>
        <authorList>
            <person name="Chang Y."/>
            <person name="Wang Y."/>
            <person name="Mondo S."/>
            <person name="Ahrendt S."/>
            <person name="Andreopoulos W."/>
            <person name="Barry K."/>
            <person name="Beard J."/>
            <person name="Benny G.L."/>
            <person name="Blankenship S."/>
            <person name="Bonito G."/>
            <person name="Cuomo C."/>
            <person name="Desiro A."/>
            <person name="Gervers K.A."/>
            <person name="Hundley H."/>
            <person name="Kuo A."/>
            <person name="LaButti K."/>
            <person name="Lang B.F."/>
            <person name="Lipzen A."/>
            <person name="O'Donnell K."/>
            <person name="Pangilinan J."/>
            <person name="Reynolds N."/>
            <person name="Sandor L."/>
            <person name="Smith M.E."/>
            <person name="Tsang A."/>
            <person name="Grigoriev I.V."/>
            <person name="Stajich J.E."/>
            <person name="Spatafora J.W."/>
        </authorList>
    </citation>
    <scope>NUCLEOTIDE SEQUENCE</scope>
    <source>
        <strain evidence="3">RSA 2281</strain>
    </source>
</reference>
<feature type="region of interest" description="Disordered" evidence="2">
    <location>
        <begin position="97"/>
        <end position="125"/>
    </location>
</feature>
<dbReference type="AlphaFoldDB" id="A0AAD5PI45"/>
<evidence type="ECO:0000256" key="2">
    <source>
        <dbReference type="SAM" id="MobiDB-lite"/>
    </source>
</evidence>
<feature type="compositionally biased region" description="Basic and acidic residues" evidence="2">
    <location>
        <begin position="376"/>
        <end position="391"/>
    </location>
</feature>
<dbReference type="EMBL" id="JAIXMP010000004">
    <property type="protein sequence ID" value="KAI9274266.1"/>
    <property type="molecule type" value="Genomic_DNA"/>
</dbReference>
<feature type="region of interest" description="Disordered" evidence="2">
    <location>
        <begin position="369"/>
        <end position="417"/>
    </location>
</feature>
<feature type="coiled-coil region" evidence="1">
    <location>
        <begin position="565"/>
        <end position="592"/>
    </location>
</feature>
<evidence type="ECO:0000256" key="1">
    <source>
        <dbReference type="SAM" id="Coils"/>
    </source>
</evidence>
<comment type="caution">
    <text evidence="3">The sequence shown here is derived from an EMBL/GenBank/DDBJ whole genome shotgun (WGS) entry which is preliminary data.</text>
</comment>